<evidence type="ECO:0000259" key="10">
    <source>
        <dbReference type="Pfam" id="PF01138"/>
    </source>
</evidence>
<keyword evidence="4" id="KW-0963">Cytoplasm</keyword>
<evidence type="ECO:0000256" key="6">
    <source>
        <dbReference type="ARBA" id="ARBA00022835"/>
    </source>
</evidence>
<dbReference type="SUPFAM" id="SSF55666">
    <property type="entry name" value="Ribonuclease PH domain 2-like"/>
    <property type="match status" value="1"/>
</dbReference>
<dbReference type="Gene3D" id="3.30.230.70">
    <property type="entry name" value="GHMP Kinase, N-terminal domain"/>
    <property type="match status" value="1"/>
</dbReference>
<comment type="subcellular location">
    <subcellularLocation>
        <location evidence="2">Cytoplasm</location>
    </subcellularLocation>
    <subcellularLocation>
        <location evidence="1">Nucleus</location>
    </subcellularLocation>
</comment>
<evidence type="ECO:0000256" key="3">
    <source>
        <dbReference type="ARBA" id="ARBA00006678"/>
    </source>
</evidence>
<keyword evidence="5" id="KW-0698">rRNA processing</keyword>
<dbReference type="GO" id="GO:0003723">
    <property type="term" value="F:RNA binding"/>
    <property type="evidence" value="ECO:0007669"/>
    <property type="project" value="UniProtKB-KW"/>
</dbReference>
<accession>A0A0F7U984</accession>
<keyword evidence="6" id="KW-0271">Exosome</keyword>
<evidence type="ECO:0000256" key="5">
    <source>
        <dbReference type="ARBA" id="ARBA00022552"/>
    </source>
</evidence>
<dbReference type="GO" id="GO:0005730">
    <property type="term" value="C:nucleolus"/>
    <property type="evidence" value="ECO:0007669"/>
    <property type="project" value="TreeGrafter"/>
</dbReference>
<reference evidence="11" key="1">
    <citation type="journal article" date="2015" name="PLoS ONE">
        <title>Comprehensive Evaluation of Toxoplasma gondii VEG and Neospora caninum LIV Genomes with Tachyzoite Stage Transcriptome and Proteome Defines Novel Transcript Features.</title>
        <authorList>
            <person name="Ramaprasad A."/>
            <person name="Mourier T."/>
            <person name="Naeem R."/>
            <person name="Malas T.B."/>
            <person name="Moussa E."/>
            <person name="Panigrahi A."/>
            <person name="Vermont S.J."/>
            <person name="Otto T.D."/>
            <person name="Wastling J."/>
            <person name="Pain A."/>
        </authorList>
    </citation>
    <scope>NUCLEOTIDE SEQUENCE</scope>
    <source>
        <strain evidence="11">Liverpool</strain>
    </source>
</reference>
<organism evidence="11">
    <name type="scientific">Neospora caninum (strain Liverpool)</name>
    <dbReference type="NCBI Taxonomy" id="572307"/>
    <lineage>
        <taxon>Eukaryota</taxon>
        <taxon>Sar</taxon>
        <taxon>Alveolata</taxon>
        <taxon>Apicomplexa</taxon>
        <taxon>Conoidasida</taxon>
        <taxon>Coccidia</taxon>
        <taxon>Eucoccidiorida</taxon>
        <taxon>Eimeriorina</taxon>
        <taxon>Sarcocystidae</taxon>
        <taxon>Neospora</taxon>
    </lineage>
</organism>
<dbReference type="Pfam" id="PF01138">
    <property type="entry name" value="RNase_PH"/>
    <property type="match status" value="1"/>
</dbReference>
<evidence type="ECO:0000313" key="11">
    <source>
        <dbReference type="EMBL" id="CEL65195.1"/>
    </source>
</evidence>
<dbReference type="InterPro" id="IPR050080">
    <property type="entry name" value="RNase_PH"/>
</dbReference>
<sequence length="306" mass="32309">MSVSGPTPCALKQASVLQGSIASLPLLPSESPNTRERLTEAARRRERHDARNFEEMRTMCLQTHSLAGATGSAFVSVGKTKLNCAVYGPRPNTKAASQDRGSINLEFKYAPFATTSKGACNERDSAHLVTLLHQAVNAVVRLDLYRKSTIAVSVLVLEDDGGVISAALTCIGLALADAGIEMLDVLTGASGCAVALEQPDGPPRICVLLDPDADERRAFADKCTVVDLGYCPAQSSACFIHATGPLLASESGEQLLRLCEAACYAVADEVRSCLRRSFCLRQEEKGAGVASQPPQDALSLSTTVGV</sequence>
<dbReference type="InterPro" id="IPR027408">
    <property type="entry name" value="PNPase/RNase_PH_dom_sf"/>
</dbReference>
<name>A0A0F7U984_NEOCL</name>
<dbReference type="InterPro" id="IPR020568">
    <property type="entry name" value="Ribosomal_Su5_D2-typ_SF"/>
</dbReference>
<proteinExistence type="inferred from homology"/>
<feature type="region of interest" description="Disordered" evidence="9">
    <location>
        <begin position="24"/>
        <end position="48"/>
    </location>
</feature>
<dbReference type="InterPro" id="IPR001247">
    <property type="entry name" value="ExoRNase_PH_dom1"/>
</dbReference>
<gene>
    <name evidence="11" type="ORF">BN1204_010510</name>
</gene>
<dbReference type="GO" id="GO:0006364">
    <property type="term" value="P:rRNA processing"/>
    <property type="evidence" value="ECO:0007669"/>
    <property type="project" value="UniProtKB-KW"/>
</dbReference>
<evidence type="ECO:0000256" key="1">
    <source>
        <dbReference type="ARBA" id="ARBA00004123"/>
    </source>
</evidence>
<evidence type="ECO:0000256" key="8">
    <source>
        <dbReference type="ARBA" id="ARBA00023242"/>
    </source>
</evidence>
<dbReference type="PANTHER" id="PTHR11953">
    <property type="entry name" value="EXOSOME COMPLEX COMPONENT"/>
    <property type="match status" value="1"/>
</dbReference>
<evidence type="ECO:0000256" key="9">
    <source>
        <dbReference type="SAM" id="MobiDB-lite"/>
    </source>
</evidence>
<dbReference type="CDD" id="cd11371">
    <property type="entry name" value="RNase_PH_MTR3"/>
    <property type="match status" value="1"/>
</dbReference>
<dbReference type="InterPro" id="IPR036345">
    <property type="entry name" value="ExoRNase_PH_dom2_sf"/>
</dbReference>
<dbReference type="GO" id="GO:0000177">
    <property type="term" value="C:cytoplasmic exosome (RNase complex)"/>
    <property type="evidence" value="ECO:0007669"/>
    <property type="project" value="TreeGrafter"/>
</dbReference>
<protein>
    <submittedName>
        <fullName evidence="11">3' exoribonuclease, putative</fullName>
    </submittedName>
</protein>
<dbReference type="EMBL" id="LN714478">
    <property type="protein sequence ID" value="CEL65195.1"/>
    <property type="molecule type" value="Genomic_DNA"/>
</dbReference>
<feature type="compositionally biased region" description="Basic and acidic residues" evidence="9">
    <location>
        <begin position="33"/>
        <end position="48"/>
    </location>
</feature>
<feature type="domain" description="Exoribonuclease phosphorolytic" evidence="10">
    <location>
        <begin position="55"/>
        <end position="181"/>
    </location>
</feature>
<evidence type="ECO:0000256" key="7">
    <source>
        <dbReference type="ARBA" id="ARBA00022884"/>
    </source>
</evidence>
<keyword evidence="7" id="KW-0694">RNA-binding</keyword>
<dbReference type="GO" id="GO:0071051">
    <property type="term" value="P:poly(A)-dependent snoRNA 3'-end processing"/>
    <property type="evidence" value="ECO:0007669"/>
    <property type="project" value="TreeGrafter"/>
</dbReference>
<dbReference type="AlphaFoldDB" id="A0A0F7U984"/>
<dbReference type="GO" id="GO:0071028">
    <property type="term" value="P:nuclear mRNA surveillance"/>
    <property type="evidence" value="ECO:0007669"/>
    <property type="project" value="TreeGrafter"/>
</dbReference>
<keyword evidence="8" id="KW-0539">Nucleus</keyword>
<comment type="similarity">
    <text evidence="3">Belongs to the RNase PH family.</text>
</comment>
<dbReference type="SUPFAM" id="SSF54211">
    <property type="entry name" value="Ribosomal protein S5 domain 2-like"/>
    <property type="match status" value="1"/>
</dbReference>
<dbReference type="GO" id="GO:0034475">
    <property type="term" value="P:U4 snRNA 3'-end processing"/>
    <property type="evidence" value="ECO:0007669"/>
    <property type="project" value="TreeGrafter"/>
</dbReference>
<evidence type="ECO:0000256" key="2">
    <source>
        <dbReference type="ARBA" id="ARBA00004496"/>
    </source>
</evidence>
<dbReference type="GO" id="GO:0016075">
    <property type="term" value="P:rRNA catabolic process"/>
    <property type="evidence" value="ECO:0007669"/>
    <property type="project" value="TreeGrafter"/>
</dbReference>
<evidence type="ECO:0000256" key="4">
    <source>
        <dbReference type="ARBA" id="ARBA00022490"/>
    </source>
</evidence>
<dbReference type="GO" id="GO:0000176">
    <property type="term" value="C:nuclear exosome (RNase complex)"/>
    <property type="evidence" value="ECO:0007669"/>
    <property type="project" value="TreeGrafter"/>
</dbReference>
<dbReference type="PANTHER" id="PTHR11953:SF2">
    <property type="entry name" value="EXOSOME COMPLEX COMPONENT MTR3"/>
    <property type="match status" value="1"/>
</dbReference>